<gene>
    <name evidence="4" type="ORF">FB465_2806</name>
</gene>
<sequence length="191" mass="20218">MSTVPKRLPARERILDTACELFATHGIRAVGVDRVIAESGVAKATLYSHFPCKERLVAEYLLRSDQAWRSKLRSAALAAGPDPRDQLVGAFDALTAAYDAHGFRGCSFINAAAECELGTEPQTIAVEHKRTVRAWLQGLATVAGATDPEALARQLSLLIDGALSADHLEQSGQAAVAAKAAARALVAQSCP</sequence>
<dbReference type="RefSeq" id="WP_145790693.1">
    <property type="nucleotide sequence ID" value="NZ_BAAABR010000048.1"/>
</dbReference>
<reference evidence="4 5" key="1">
    <citation type="submission" date="2019-06" db="EMBL/GenBank/DDBJ databases">
        <title>Sequencing the genomes of 1000 actinobacteria strains.</title>
        <authorList>
            <person name="Klenk H.-P."/>
        </authorList>
    </citation>
    <scope>NUCLEOTIDE SEQUENCE [LARGE SCALE GENOMIC DNA]</scope>
    <source>
        <strain evidence="4 5">DSM 41649</strain>
    </source>
</reference>
<dbReference type="AlphaFoldDB" id="A0A561EQ82"/>
<evidence type="ECO:0000256" key="2">
    <source>
        <dbReference type="PROSITE-ProRule" id="PRU00335"/>
    </source>
</evidence>
<dbReference type="OrthoDB" id="4214267at2"/>
<dbReference type="GO" id="GO:0000976">
    <property type="term" value="F:transcription cis-regulatory region binding"/>
    <property type="evidence" value="ECO:0007669"/>
    <property type="project" value="TreeGrafter"/>
</dbReference>
<dbReference type="SUPFAM" id="SSF46689">
    <property type="entry name" value="Homeodomain-like"/>
    <property type="match status" value="1"/>
</dbReference>
<evidence type="ECO:0000256" key="1">
    <source>
        <dbReference type="ARBA" id="ARBA00023125"/>
    </source>
</evidence>
<name>A0A561EQ82_9ACTN</name>
<protein>
    <submittedName>
        <fullName evidence="4">TetR family transcriptional regulator</fullName>
    </submittedName>
</protein>
<feature type="domain" description="HTH tetR-type" evidence="3">
    <location>
        <begin position="8"/>
        <end position="68"/>
    </location>
</feature>
<evidence type="ECO:0000313" key="5">
    <source>
        <dbReference type="Proteomes" id="UP000318416"/>
    </source>
</evidence>
<dbReference type="PROSITE" id="PS50977">
    <property type="entry name" value="HTH_TETR_2"/>
    <property type="match status" value="1"/>
</dbReference>
<proteinExistence type="predicted"/>
<dbReference type="InterPro" id="IPR050109">
    <property type="entry name" value="HTH-type_TetR-like_transc_reg"/>
</dbReference>
<keyword evidence="1 2" id="KW-0238">DNA-binding</keyword>
<dbReference type="InterPro" id="IPR009057">
    <property type="entry name" value="Homeodomain-like_sf"/>
</dbReference>
<organism evidence="4 5">
    <name type="scientific">Kitasatospora atroaurantiaca</name>
    <dbReference type="NCBI Taxonomy" id="285545"/>
    <lineage>
        <taxon>Bacteria</taxon>
        <taxon>Bacillati</taxon>
        <taxon>Actinomycetota</taxon>
        <taxon>Actinomycetes</taxon>
        <taxon>Kitasatosporales</taxon>
        <taxon>Streptomycetaceae</taxon>
        <taxon>Kitasatospora</taxon>
    </lineage>
</organism>
<evidence type="ECO:0000259" key="3">
    <source>
        <dbReference type="PROSITE" id="PS50977"/>
    </source>
</evidence>
<dbReference type="Proteomes" id="UP000318416">
    <property type="component" value="Unassembled WGS sequence"/>
</dbReference>
<dbReference type="PANTHER" id="PTHR30055">
    <property type="entry name" value="HTH-TYPE TRANSCRIPTIONAL REGULATOR RUTR"/>
    <property type="match status" value="1"/>
</dbReference>
<dbReference type="Pfam" id="PF00440">
    <property type="entry name" value="TetR_N"/>
    <property type="match status" value="1"/>
</dbReference>
<keyword evidence="5" id="KW-1185">Reference proteome</keyword>
<dbReference type="InterPro" id="IPR001647">
    <property type="entry name" value="HTH_TetR"/>
</dbReference>
<dbReference type="EMBL" id="VIVR01000001">
    <property type="protein sequence ID" value="TWE17768.1"/>
    <property type="molecule type" value="Genomic_DNA"/>
</dbReference>
<dbReference type="GO" id="GO:0003700">
    <property type="term" value="F:DNA-binding transcription factor activity"/>
    <property type="evidence" value="ECO:0007669"/>
    <property type="project" value="TreeGrafter"/>
</dbReference>
<evidence type="ECO:0000313" key="4">
    <source>
        <dbReference type="EMBL" id="TWE17768.1"/>
    </source>
</evidence>
<dbReference type="InterPro" id="IPR036271">
    <property type="entry name" value="Tet_transcr_reg_TetR-rel_C_sf"/>
</dbReference>
<dbReference type="SUPFAM" id="SSF48498">
    <property type="entry name" value="Tetracyclin repressor-like, C-terminal domain"/>
    <property type="match status" value="1"/>
</dbReference>
<dbReference type="PANTHER" id="PTHR30055:SF200">
    <property type="entry name" value="HTH-TYPE TRANSCRIPTIONAL REPRESSOR BDCR"/>
    <property type="match status" value="1"/>
</dbReference>
<dbReference type="Gene3D" id="1.10.357.10">
    <property type="entry name" value="Tetracycline Repressor, domain 2"/>
    <property type="match status" value="1"/>
</dbReference>
<comment type="caution">
    <text evidence="4">The sequence shown here is derived from an EMBL/GenBank/DDBJ whole genome shotgun (WGS) entry which is preliminary data.</text>
</comment>
<dbReference type="PRINTS" id="PR00455">
    <property type="entry name" value="HTHTETR"/>
</dbReference>
<accession>A0A561EQ82</accession>
<feature type="DNA-binding region" description="H-T-H motif" evidence="2">
    <location>
        <begin position="31"/>
        <end position="50"/>
    </location>
</feature>